<keyword evidence="6 7" id="KW-0804">Transcription</keyword>
<dbReference type="PANTHER" id="PTHR22648:SF0">
    <property type="entry name" value="TRANSCRIPTION TERMINATION_ANTITERMINATION PROTEIN NUSA"/>
    <property type="match status" value="1"/>
</dbReference>
<dbReference type="Pfam" id="PF14520">
    <property type="entry name" value="HHH_5"/>
    <property type="match status" value="1"/>
</dbReference>
<dbReference type="Pfam" id="PF08529">
    <property type="entry name" value="NusA_N"/>
    <property type="match status" value="1"/>
</dbReference>
<evidence type="ECO:0000256" key="2">
    <source>
        <dbReference type="ARBA" id="ARBA00022490"/>
    </source>
</evidence>
<evidence type="ECO:0000256" key="5">
    <source>
        <dbReference type="ARBA" id="ARBA00023015"/>
    </source>
</evidence>
<dbReference type="Proteomes" id="UP001165524">
    <property type="component" value="Unassembled WGS sequence"/>
</dbReference>
<dbReference type="RefSeq" id="WP_246952267.1">
    <property type="nucleotide sequence ID" value="NZ_JALKII010000006.1"/>
</dbReference>
<keyword evidence="3 7" id="KW-0889">Transcription antitermination</keyword>
<dbReference type="SUPFAM" id="SSF54814">
    <property type="entry name" value="Prokaryotic type KH domain (KH-domain type II)"/>
    <property type="match status" value="2"/>
</dbReference>
<dbReference type="Pfam" id="PF00575">
    <property type="entry name" value="S1"/>
    <property type="match status" value="1"/>
</dbReference>
<comment type="similarity">
    <text evidence="7">Belongs to the NusA family.</text>
</comment>
<dbReference type="Pfam" id="PF26594">
    <property type="entry name" value="KH_NusA_2nd"/>
    <property type="match status" value="1"/>
</dbReference>
<comment type="subcellular location">
    <subcellularLocation>
        <location evidence="7">Cytoplasm</location>
    </subcellularLocation>
</comment>
<keyword evidence="4 7" id="KW-0694">RNA-binding</keyword>
<protein>
    <recommendedName>
        <fullName evidence="7">Transcription termination/antitermination protein NusA</fullName>
    </recommendedName>
</protein>
<dbReference type="InterPro" id="IPR012340">
    <property type="entry name" value="NA-bd_OB-fold"/>
</dbReference>
<evidence type="ECO:0000256" key="4">
    <source>
        <dbReference type="ARBA" id="ARBA00022884"/>
    </source>
</evidence>
<dbReference type="InterPro" id="IPR010995">
    <property type="entry name" value="DNA_repair_Rad51/TF_NusA_a-hlx"/>
</dbReference>
<keyword evidence="1 7" id="KW-0806">Transcription termination</keyword>
<comment type="subunit">
    <text evidence="7">Monomer. Binds directly to the core enzyme of the DNA-dependent RNA polymerase and to nascent RNA.</text>
</comment>
<dbReference type="Gene3D" id="1.10.150.20">
    <property type="entry name" value="5' to 3' exonuclease, C-terminal subdomain"/>
    <property type="match status" value="2"/>
</dbReference>
<accession>A0ABT0E884</accession>
<dbReference type="InterPro" id="IPR015946">
    <property type="entry name" value="KH_dom-like_a/b"/>
</dbReference>
<evidence type="ECO:0000256" key="6">
    <source>
        <dbReference type="ARBA" id="ARBA00023163"/>
    </source>
</evidence>
<dbReference type="CDD" id="cd04455">
    <property type="entry name" value="S1_NusA"/>
    <property type="match status" value="1"/>
</dbReference>
<dbReference type="NCBIfam" id="TIGR01953">
    <property type="entry name" value="NusA"/>
    <property type="match status" value="1"/>
</dbReference>
<dbReference type="HAMAP" id="MF_00945_B">
    <property type="entry name" value="NusA_B"/>
    <property type="match status" value="1"/>
</dbReference>
<dbReference type="SUPFAM" id="SSF50249">
    <property type="entry name" value="Nucleic acid-binding proteins"/>
    <property type="match status" value="1"/>
</dbReference>
<dbReference type="InterPro" id="IPR036555">
    <property type="entry name" value="NusA_N_sf"/>
</dbReference>
<dbReference type="InterPro" id="IPR013735">
    <property type="entry name" value="TF_NusA_N"/>
</dbReference>
<feature type="domain" description="S1 motif" evidence="8">
    <location>
        <begin position="138"/>
        <end position="202"/>
    </location>
</feature>
<comment type="caution">
    <text evidence="9">The sequence shown here is derived from an EMBL/GenBank/DDBJ whole genome shotgun (WGS) entry which is preliminary data.</text>
</comment>
<reference evidence="9" key="1">
    <citation type="submission" date="2022-04" db="EMBL/GenBank/DDBJ databases">
        <title>Alcanivorax sp. CY1518 draft genome sequence.</title>
        <authorList>
            <person name="Zhao G."/>
            <person name="An M."/>
        </authorList>
    </citation>
    <scope>NUCLEOTIDE SEQUENCE</scope>
    <source>
        <strain evidence="9">CY1518</strain>
    </source>
</reference>
<dbReference type="CDD" id="cd02134">
    <property type="entry name" value="KH-II_NusA_rpt1"/>
    <property type="match status" value="1"/>
</dbReference>
<dbReference type="SUPFAM" id="SSF47794">
    <property type="entry name" value="Rad51 N-terminal domain-like"/>
    <property type="match status" value="2"/>
</dbReference>
<dbReference type="CDD" id="cd22529">
    <property type="entry name" value="KH-II_NusA_rpt2"/>
    <property type="match status" value="1"/>
</dbReference>
<evidence type="ECO:0000256" key="7">
    <source>
        <dbReference type="HAMAP-Rule" id="MF_00945"/>
    </source>
</evidence>
<name>A0ABT0E884_9GAMM</name>
<evidence type="ECO:0000256" key="1">
    <source>
        <dbReference type="ARBA" id="ARBA00022472"/>
    </source>
</evidence>
<evidence type="ECO:0000256" key="3">
    <source>
        <dbReference type="ARBA" id="ARBA00022814"/>
    </source>
</evidence>
<dbReference type="NCBIfam" id="TIGR01954">
    <property type="entry name" value="nusA_Cterm_rpt"/>
    <property type="match status" value="2"/>
</dbReference>
<dbReference type="PANTHER" id="PTHR22648">
    <property type="entry name" value="TRANSCRIPTION TERMINATION FACTOR NUSA"/>
    <property type="match status" value="1"/>
</dbReference>
<evidence type="ECO:0000313" key="10">
    <source>
        <dbReference type="Proteomes" id="UP001165524"/>
    </source>
</evidence>
<dbReference type="InterPro" id="IPR003029">
    <property type="entry name" value="S1_domain"/>
</dbReference>
<evidence type="ECO:0000259" key="8">
    <source>
        <dbReference type="PROSITE" id="PS50126"/>
    </source>
</evidence>
<organism evidence="9 10">
    <name type="scientific">Alcanivorax quisquiliarum</name>
    <dbReference type="NCBI Taxonomy" id="2933565"/>
    <lineage>
        <taxon>Bacteria</taxon>
        <taxon>Pseudomonadati</taxon>
        <taxon>Pseudomonadota</taxon>
        <taxon>Gammaproteobacteria</taxon>
        <taxon>Oceanospirillales</taxon>
        <taxon>Alcanivoracaceae</taxon>
        <taxon>Alcanivorax</taxon>
    </lineage>
</organism>
<dbReference type="EMBL" id="JALKII010000006">
    <property type="protein sequence ID" value="MCK0538043.1"/>
    <property type="molecule type" value="Genomic_DNA"/>
</dbReference>
<keyword evidence="5 7" id="KW-0805">Transcription regulation</keyword>
<dbReference type="PROSITE" id="PS50126">
    <property type="entry name" value="S1"/>
    <property type="match status" value="1"/>
</dbReference>
<keyword evidence="10" id="KW-1185">Reference proteome</keyword>
<dbReference type="SUPFAM" id="SSF69705">
    <property type="entry name" value="Transcription factor NusA, N-terminal domain"/>
    <property type="match status" value="1"/>
</dbReference>
<evidence type="ECO:0000313" key="9">
    <source>
        <dbReference type="EMBL" id="MCK0538043.1"/>
    </source>
</evidence>
<dbReference type="InterPro" id="IPR030842">
    <property type="entry name" value="TF_NusA_bacterial"/>
</dbReference>
<keyword evidence="2 7" id="KW-0963">Cytoplasm</keyword>
<comment type="function">
    <text evidence="7">Participates in both transcription termination and antitermination.</text>
</comment>
<dbReference type="Pfam" id="PF13184">
    <property type="entry name" value="KH_NusA_1st"/>
    <property type="match status" value="1"/>
</dbReference>
<dbReference type="SMART" id="SM00316">
    <property type="entry name" value="S1"/>
    <property type="match status" value="1"/>
</dbReference>
<dbReference type="InterPro" id="IPR010214">
    <property type="entry name" value="Tscrpt_termin_fac_NusA_C_rpt"/>
</dbReference>
<dbReference type="Gene3D" id="3.30.1480.10">
    <property type="entry name" value="NusA, N-terminal domain"/>
    <property type="match status" value="1"/>
</dbReference>
<dbReference type="Gene3D" id="3.30.300.20">
    <property type="match status" value="2"/>
</dbReference>
<dbReference type="InterPro" id="IPR025249">
    <property type="entry name" value="TF_NusA_KH_1st"/>
</dbReference>
<dbReference type="InterPro" id="IPR058582">
    <property type="entry name" value="KH_NusA_2nd"/>
</dbReference>
<dbReference type="InterPro" id="IPR009019">
    <property type="entry name" value="KH_sf_prok-type"/>
</dbReference>
<dbReference type="InterPro" id="IPR010213">
    <property type="entry name" value="TF_NusA"/>
</dbReference>
<gene>
    <name evidence="7 9" type="primary">nusA</name>
    <name evidence="9" type="ORF">MU846_10000</name>
</gene>
<sequence length="496" mass="55014">MNKEILLVAETVSNEKGVSREVIFEAIELALAAATKKRFKEDDVEVRVHIDRVTGDYRTYRVWHVVPDEELYEFGRQLTLDEAHEQDPSLQIGDTWAEEVESVAFGRIAAQTAKQVIVQKVREAERAQIIEEYRDRIGELISGSVKKATRDTIILDLGGNAEALITREHMIPRETVRQNDRIRAYLSGVNPENRGPQLFASRAAPEMLIELFKIEVPEIGEELIEIKGAARDPGSRAKIAVKTNDQRIDPVGACVGMRGARVQAVSNELGGERIDIVLWDDNPAQLVINAMQPAEVASIVVDEERHAMDIAVEDESALAQAIGRGGQNIRLASELTGWELNVMTLEAAQEKQQAETQEALERFMNDLDVDEDIAVVLVEEGFSTLEEVAYVPMEEMLAIDGFDEDIVEALRQRAKDALLARALSGGESEHAPAEDLLNMEGMDRALAMQLAARGVVTMEDLAEQAVDELLDLEGVDEERAAQLIMTARAPWFADEA</sequence>
<dbReference type="Gene3D" id="2.40.50.140">
    <property type="entry name" value="Nucleic acid-binding proteins"/>
    <property type="match status" value="1"/>
</dbReference>
<proteinExistence type="inferred from homology"/>